<name>A0A3A9WPY8_9ACTN</name>
<sequence length="423" mass="43700">MGQGETTGAHADGKAAAGTTTEFESEVTDAFMEALRRAIKLEMPVVGTDTLLGVVVLEDPDIGAAVAGGMRKVGSLSGSAFGRAGRGWVSDDETPEASDAVGAGAEADQREVDAAWREARWSFGRRKRRPAEQGPPELPEMTGALRASLLRAVASARAEGTVAVRLRHVARALLDLPGSRAREAMALERLDLDAAAAALDRLDASARAEEAGAEGKGPESVGVALLRQAGTLGKSGNRLTRAVMSWMTGSSVNGSPVLTAMSVEAARHALRCGRAETQPVDLLLGTLALDRALFVAGRSLPERLAAVNAAPAVLRRHGVRQDSLVVAASVHPPLDPEGDVPPSSDATRRAMAVARLVAAEHGSPTVGTVHLISALLGESTSSGDAEPDDEVVRLLVAEGVDVAALRGELRAGLRAEPSPRPGA</sequence>
<evidence type="ECO:0000256" key="2">
    <source>
        <dbReference type="SAM" id="MobiDB-lite"/>
    </source>
</evidence>
<dbReference type="Gene3D" id="1.10.1780.10">
    <property type="entry name" value="Clp, N-terminal domain"/>
    <property type="match status" value="2"/>
</dbReference>
<feature type="domain" description="Clp R" evidence="3">
    <location>
        <begin position="340"/>
        <end position="423"/>
    </location>
</feature>
<dbReference type="OrthoDB" id="4016171at2"/>
<evidence type="ECO:0000256" key="1">
    <source>
        <dbReference type="PROSITE-ProRule" id="PRU01251"/>
    </source>
</evidence>
<dbReference type="SUPFAM" id="SSF81923">
    <property type="entry name" value="Double Clp-N motif"/>
    <property type="match status" value="1"/>
</dbReference>
<evidence type="ECO:0000313" key="4">
    <source>
        <dbReference type="EMBL" id="RKN11564.1"/>
    </source>
</evidence>
<evidence type="ECO:0000259" key="3">
    <source>
        <dbReference type="PROSITE" id="PS51903"/>
    </source>
</evidence>
<dbReference type="EMBL" id="RBDY01000002">
    <property type="protein sequence ID" value="RKN26418.1"/>
    <property type="molecule type" value="Genomic_DNA"/>
</dbReference>
<organism evidence="4 7">
    <name type="scientific">Streptomyces radicis</name>
    <dbReference type="NCBI Taxonomy" id="1750517"/>
    <lineage>
        <taxon>Bacteria</taxon>
        <taxon>Bacillati</taxon>
        <taxon>Actinomycetota</taxon>
        <taxon>Actinomycetes</taxon>
        <taxon>Kitasatosporales</taxon>
        <taxon>Streptomycetaceae</taxon>
        <taxon>Streptomyces</taxon>
    </lineage>
</organism>
<keyword evidence="1" id="KW-0677">Repeat</keyword>
<keyword evidence="6" id="KW-1185">Reference proteome</keyword>
<evidence type="ECO:0000313" key="6">
    <source>
        <dbReference type="Proteomes" id="UP000268652"/>
    </source>
</evidence>
<protein>
    <recommendedName>
        <fullName evidence="3">Clp R domain-containing protein</fullName>
    </recommendedName>
</protein>
<dbReference type="PROSITE" id="PS51903">
    <property type="entry name" value="CLP_R"/>
    <property type="match status" value="1"/>
</dbReference>
<dbReference type="RefSeq" id="WP_120695302.1">
    <property type="nucleotide sequence ID" value="NZ_RBDX01000003.1"/>
</dbReference>
<evidence type="ECO:0000313" key="7">
    <source>
        <dbReference type="Proteomes" id="UP000275024"/>
    </source>
</evidence>
<feature type="region of interest" description="Disordered" evidence="2">
    <location>
        <begin position="1"/>
        <end position="23"/>
    </location>
</feature>
<dbReference type="AlphaFoldDB" id="A0A3A9WPY8"/>
<dbReference type="InterPro" id="IPR036628">
    <property type="entry name" value="Clp_N_dom_sf"/>
</dbReference>
<dbReference type="Proteomes" id="UP000268652">
    <property type="component" value="Unassembled WGS sequence"/>
</dbReference>
<accession>A0A3A9WPY8</accession>
<proteinExistence type="predicted"/>
<gene>
    <name evidence="5" type="ORF">D7318_03210</name>
    <name evidence="4" type="ORF">D7319_06450</name>
</gene>
<evidence type="ECO:0000313" key="5">
    <source>
        <dbReference type="EMBL" id="RKN26418.1"/>
    </source>
</evidence>
<reference evidence="6 7" key="1">
    <citation type="submission" date="2018-09" db="EMBL/GenBank/DDBJ databases">
        <title>Streptomyces sp. nov. DS1-2, an endophytic actinomycete isolated from roots of Dendrobium scabrilingue.</title>
        <authorList>
            <person name="Kuncharoen N."/>
            <person name="Kudo T."/>
            <person name="Ohkuma M."/>
            <person name="Yuki M."/>
            <person name="Tanasupawat S."/>
        </authorList>
    </citation>
    <scope>NUCLEOTIDE SEQUENCE [LARGE SCALE GENOMIC DNA]</scope>
    <source>
        <strain evidence="4 7">AZ1-7</strain>
        <strain evidence="5 6">DS1-2</strain>
    </source>
</reference>
<feature type="region of interest" description="Disordered" evidence="2">
    <location>
        <begin position="87"/>
        <end position="109"/>
    </location>
</feature>
<dbReference type="EMBL" id="RBDX01000003">
    <property type="protein sequence ID" value="RKN11564.1"/>
    <property type="molecule type" value="Genomic_DNA"/>
</dbReference>
<comment type="caution">
    <text evidence="4">The sequence shown here is derived from an EMBL/GenBank/DDBJ whole genome shotgun (WGS) entry which is preliminary data.</text>
</comment>
<dbReference type="InterPro" id="IPR004176">
    <property type="entry name" value="Clp_R_N"/>
</dbReference>
<dbReference type="Proteomes" id="UP000275024">
    <property type="component" value="Unassembled WGS sequence"/>
</dbReference>